<feature type="coiled-coil region" evidence="3">
    <location>
        <begin position="82"/>
        <end position="144"/>
    </location>
</feature>
<dbReference type="PANTHER" id="PTHR32054">
    <property type="entry name" value="HEAVY CHAIN, PUTATIVE, EXPRESSED-RELATED-RELATED"/>
    <property type="match status" value="1"/>
</dbReference>
<feature type="region of interest" description="Disordered" evidence="4">
    <location>
        <begin position="514"/>
        <end position="536"/>
    </location>
</feature>
<dbReference type="AlphaFoldDB" id="A0A7J6F0M1"/>
<dbReference type="GO" id="GO:0005829">
    <property type="term" value="C:cytosol"/>
    <property type="evidence" value="ECO:0007669"/>
    <property type="project" value="TreeGrafter"/>
</dbReference>
<organism evidence="5 6">
    <name type="scientific">Cannabis sativa</name>
    <name type="common">Hemp</name>
    <name type="synonym">Marijuana</name>
    <dbReference type="NCBI Taxonomy" id="3483"/>
    <lineage>
        <taxon>Eukaryota</taxon>
        <taxon>Viridiplantae</taxon>
        <taxon>Streptophyta</taxon>
        <taxon>Embryophyta</taxon>
        <taxon>Tracheophyta</taxon>
        <taxon>Spermatophyta</taxon>
        <taxon>Magnoliopsida</taxon>
        <taxon>eudicotyledons</taxon>
        <taxon>Gunneridae</taxon>
        <taxon>Pentapetalae</taxon>
        <taxon>rosids</taxon>
        <taxon>fabids</taxon>
        <taxon>Rosales</taxon>
        <taxon>Cannabaceae</taxon>
        <taxon>Cannabis</taxon>
    </lineage>
</organism>
<evidence type="ECO:0008006" key="7">
    <source>
        <dbReference type="Google" id="ProtNLM"/>
    </source>
</evidence>
<evidence type="ECO:0000256" key="4">
    <source>
        <dbReference type="SAM" id="MobiDB-lite"/>
    </source>
</evidence>
<dbReference type="Proteomes" id="UP000525078">
    <property type="component" value="Unassembled WGS sequence"/>
</dbReference>
<feature type="coiled-coil region" evidence="3">
    <location>
        <begin position="394"/>
        <end position="431"/>
    </location>
</feature>
<comment type="similarity">
    <text evidence="1">Belongs to the WEB family.</text>
</comment>
<evidence type="ECO:0000256" key="1">
    <source>
        <dbReference type="ARBA" id="ARBA00005485"/>
    </source>
</evidence>
<name>A0A7J6F0M1_CANSA</name>
<evidence type="ECO:0000313" key="6">
    <source>
        <dbReference type="Proteomes" id="UP000525078"/>
    </source>
</evidence>
<dbReference type="InterPro" id="IPR008545">
    <property type="entry name" value="Web"/>
</dbReference>
<feature type="compositionally biased region" description="Basic and acidic residues" evidence="4">
    <location>
        <begin position="555"/>
        <end position="570"/>
    </location>
</feature>
<evidence type="ECO:0000256" key="3">
    <source>
        <dbReference type="SAM" id="Coils"/>
    </source>
</evidence>
<dbReference type="EMBL" id="JAATIP010000175">
    <property type="protein sequence ID" value="KAF4363430.1"/>
    <property type="molecule type" value="Genomic_DNA"/>
</dbReference>
<dbReference type="PANTHER" id="PTHR32054:SF48">
    <property type="entry name" value="WEB FAMILY PROTEIN"/>
    <property type="match status" value="1"/>
</dbReference>
<proteinExistence type="inferred from homology"/>
<dbReference type="GO" id="GO:0009904">
    <property type="term" value="P:chloroplast accumulation movement"/>
    <property type="evidence" value="ECO:0007669"/>
    <property type="project" value="TreeGrafter"/>
</dbReference>
<comment type="caution">
    <text evidence="5">The sequence shown here is derived from an EMBL/GenBank/DDBJ whole genome shotgun (WGS) entry which is preliminary data.</text>
</comment>
<evidence type="ECO:0000256" key="2">
    <source>
        <dbReference type="ARBA" id="ARBA00023054"/>
    </source>
</evidence>
<evidence type="ECO:0000313" key="5">
    <source>
        <dbReference type="EMBL" id="KAF4363430.1"/>
    </source>
</evidence>
<dbReference type="GO" id="GO:0009903">
    <property type="term" value="P:chloroplast avoidance movement"/>
    <property type="evidence" value="ECO:0007669"/>
    <property type="project" value="TreeGrafter"/>
</dbReference>
<gene>
    <name evidence="5" type="ORF">F8388_016558</name>
</gene>
<feature type="region of interest" description="Disordered" evidence="4">
    <location>
        <begin position="555"/>
        <end position="574"/>
    </location>
</feature>
<sequence length="602" mass="68286">MAEPTMNSPSDTVPGTPGIREVRAETMSESFNFMPGSGGGECEIQGIRRVNMRAEIDTSPPFGSVMEAVTRFGGHGPWIPYNDNEEFDLKKVEEQAAELEKDLIVKELETLDVLEELTTTKRIVEELKRQLQQEALKCLAVQSDKNSDEQIKEMNNKNQGNVVNNKHDHQIMGNSSPCPTSSDLILMELKRAKLNLGKTINDLGVIQNSVETLNKKMRKEKELIEKTREKLTTKFAGVLSQEDEVENSRVKPQMAVMDDGETNRVFENSKFDSRDDQCFIKMDVPAKSEVPRTMPINEQYSIMTAEMRLVAAKKMREAAKAAEAVAFAEIKALTNSENPPQFLFSEPDHKMSFNFQVQSPLYCKPHEAVDWSKKKLADAMLHIDEAHTSKLAILRKLKEATDEIKYSKQALEEALSRVEVANMKQNAAEEAFHRWTAPDHNRKRPVAAAGAYSPFSPRINIFHPPDHHKGSPLNDVHREGLIDNHHHCPKPLLKPTISMRDVLRKKQNVSEDYVARKEPHHHHHESGHGHGHSDQTHKVALSEMLQALRNDLRFSPKAEKEVSNDREVHQKQQLLTQRKKFGFIQISLPLSKPSKKKTQPTN</sequence>
<protein>
    <recommendedName>
        <fullName evidence="7">WEB family protein</fullName>
    </recommendedName>
</protein>
<dbReference type="Pfam" id="PF05701">
    <property type="entry name" value="WEMBL"/>
    <property type="match status" value="2"/>
</dbReference>
<keyword evidence="2 3" id="KW-0175">Coiled coil</keyword>
<accession>A0A7J6F0M1</accession>
<feature type="compositionally biased region" description="Basic and acidic residues" evidence="4">
    <location>
        <begin position="526"/>
        <end position="536"/>
    </location>
</feature>
<reference evidence="5 6" key="1">
    <citation type="journal article" date="2020" name="bioRxiv">
        <title>Sequence and annotation of 42 cannabis genomes reveals extensive copy number variation in cannabinoid synthesis and pathogen resistance genes.</title>
        <authorList>
            <person name="Mckernan K.J."/>
            <person name="Helbert Y."/>
            <person name="Kane L.T."/>
            <person name="Ebling H."/>
            <person name="Zhang L."/>
            <person name="Liu B."/>
            <person name="Eaton Z."/>
            <person name="Mclaughlin S."/>
            <person name="Kingan S."/>
            <person name="Baybayan P."/>
            <person name="Concepcion G."/>
            <person name="Jordan M."/>
            <person name="Riva A."/>
            <person name="Barbazuk W."/>
            <person name="Harkins T."/>
        </authorList>
    </citation>
    <scope>NUCLEOTIDE SEQUENCE [LARGE SCALE GENOMIC DNA]</scope>
    <source>
        <strain evidence="6">cv. Jamaican Lion 4</strain>
        <tissue evidence="5">Leaf</tissue>
    </source>
</reference>